<evidence type="ECO:0000256" key="1">
    <source>
        <dbReference type="ARBA" id="ARBA00001962"/>
    </source>
</evidence>
<dbReference type="PANTHER" id="PTHR31803">
    <property type="entry name" value="ALTERNATIVE OXIDASE"/>
    <property type="match status" value="1"/>
</dbReference>
<keyword evidence="10" id="KW-0560">Oxidoreductase</keyword>
<gene>
    <name evidence="14" type="ORF">PGLA2088_LOCUS51345</name>
</gene>
<dbReference type="AlphaFoldDB" id="A0A813LYQ3"/>
<dbReference type="Pfam" id="PF01786">
    <property type="entry name" value="AOX"/>
    <property type="match status" value="1"/>
</dbReference>
<keyword evidence="8" id="KW-0249">Electron transport</keyword>
<proteinExistence type="inferred from homology"/>
<feature type="transmembrane region" description="Helical" evidence="13">
    <location>
        <begin position="199"/>
        <end position="218"/>
    </location>
</feature>
<evidence type="ECO:0000313" key="15">
    <source>
        <dbReference type="Proteomes" id="UP000626109"/>
    </source>
</evidence>
<keyword evidence="5" id="KW-0679">Respiratory chain</keyword>
<dbReference type="InterPro" id="IPR002680">
    <property type="entry name" value="AOX"/>
</dbReference>
<evidence type="ECO:0000256" key="2">
    <source>
        <dbReference type="ARBA" id="ARBA00004370"/>
    </source>
</evidence>
<evidence type="ECO:0000256" key="10">
    <source>
        <dbReference type="ARBA" id="ARBA00023002"/>
    </source>
</evidence>
<keyword evidence="6 13" id="KW-0812">Transmembrane</keyword>
<comment type="subcellular location">
    <subcellularLocation>
        <location evidence="2">Membrane</location>
    </subcellularLocation>
</comment>
<dbReference type="Proteomes" id="UP000626109">
    <property type="component" value="Unassembled WGS sequence"/>
</dbReference>
<keyword evidence="4" id="KW-0813">Transport</keyword>
<name>A0A813LYQ3_POLGL</name>
<protein>
    <recommendedName>
        <fullName evidence="16">Alternative oxidase</fullName>
    </recommendedName>
</protein>
<keyword evidence="9 13" id="KW-1133">Transmembrane helix</keyword>
<evidence type="ECO:0000256" key="7">
    <source>
        <dbReference type="ARBA" id="ARBA00022723"/>
    </source>
</evidence>
<evidence type="ECO:0000256" key="3">
    <source>
        <dbReference type="ARBA" id="ARBA00008388"/>
    </source>
</evidence>
<dbReference type="GO" id="GO:0010230">
    <property type="term" value="P:alternative respiration"/>
    <property type="evidence" value="ECO:0007669"/>
    <property type="project" value="TreeGrafter"/>
</dbReference>
<evidence type="ECO:0000256" key="11">
    <source>
        <dbReference type="ARBA" id="ARBA00023004"/>
    </source>
</evidence>
<organism evidence="14 15">
    <name type="scientific">Polarella glacialis</name>
    <name type="common">Dinoflagellate</name>
    <dbReference type="NCBI Taxonomy" id="89957"/>
    <lineage>
        <taxon>Eukaryota</taxon>
        <taxon>Sar</taxon>
        <taxon>Alveolata</taxon>
        <taxon>Dinophyceae</taxon>
        <taxon>Suessiales</taxon>
        <taxon>Suessiaceae</taxon>
        <taxon>Polarella</taxon>
    </lineage>
</organism>
<evidence type="ECO:0008006" key="16">
    <source>
        <dbReference type="Google" id="ProtNLM"/>
    </source>
</evidence>
<sequence>SARCLRAFAATGRAGGAWPKAPGVTQLMAQRRWNAGQESLNNVMPDKKHFRESATPHPLRPHQHLDPDEGPIVELMHNHVWSQEEIDLRLGNLYQHKPQSWSDSLARGIMYSLYRTFNFMTGFKPVNTPVKAVEWRLIVLESFAGVPGFMVAMFRHFRSLRTLERDHGWIHTLLEEAENERMHLLVCMKMFKAGPITRFLVVAAQLFMTPMLAMVYIARPKAVHRFVGYLEETACMTYANIIHQVETPGTPLHEAWAELPAPALAKAYWKLSDEALWVDTLKCMFADESNHRDVNHTFATMESDDPNPFVEKHKANAINAWRLENDGMSTNIGCPKTLGTKDEELPELKRRLAPDIVNA</sequence>
<evidence type="ECO:0000256" key="6">
    <source>
        <dbReference type="ARBA" id="ARBA00022692"/>
    </source>
</evidence>
<accession>A0A813LYQ3</accession>
<dbReference type="Gene3D" id="1.20.1260.140">
    <property type="entry name" value="Alternative oxidase"/>
    <property type="match status" value="1"/>
</dbReference>
<evidence type="ECO:0000256" key="4">
    <source>
        <dbReference type="ARBA" id="ARBA00022448"/>
    </source>
</evidence>
<keyword evidence="12 13" id="KW-0472">Membrane</keyword>
<dbReference type="EMBL" id="CAJNNW010037628">
    <property type="protein sequence ID" value="CAE8743328.1"/>
    <property type="molecule type" value="Genomic_DNA"/>
</dbReference>
<evidence type="ECO:0000256" key="13">
    <source>
        <dbReference type="SAM" id="Phobius"/>
    </source>
</evidence>
<dbReference type="InterPro" id="IPR038659">
    <property type="entry name" value="AOX_sf"/>
</dbReference>
<comment type="caution">
    <text evidence="14">The sequence shown here is derived from an EMBL/GenBank/DDBJ whole genome shotgun (WGS) entry which is preliminary data.</text>
</comment>
<dbReference type="GO" id="GO:0005739">
    <property type="term" value="C:mitochondrion"/>
    <property type="evidence" value="ECO:0007669"/>
    <property type="project" value="TreeGrafter"/>
</dbReference>
<dbReference type="GO" id="GO:0009916">
    <property type="term" value="F:alternative oxidase activity"/>
    <property type="evidence" value="ECO:0007669"/>
    <property type="project" value="InterPro"/>
</dbReference>
<comment type="cofactor">
    <cofactor evidence="1">
        <name>Fe cation</name>
        <dbReference type="ChEBI" id="CHEBI:24875"/>
    </cofactor>
</comment>
<dbReference type="GO" id="GO:0046872">
    <property type="term" value="F:metal ion binding"/>
    <property type="evidence" value="ECO:0007669"/>
    <property type="project" value="UniProtKB-KW"/>
</dbReference>
<reference evidence="14" key="1">
    <citation type="submission" date="2021-02" db="EMBL/GenBank/DDBJ databases">
        <authorList>
            <person name="Dougan E. K."/>
            <person name="Rhodes N."/>
            <person name="Thang M."/>
            <person name="Chan C."/>
        </authorList>
    </citation>
    <scope>NUCLEOTIDE SEQUENCE</scope>
</reference>
<feature type="non-terminal residue" evidence="14">
    <location>
        <position position="1"/>
    </location>
</feature>
<keyword evidence="7" id="KW-0479">Metal-binding</keyword>
<evidence type="ECO:0000256" key="5">
    <source>
        <dbReference type="ARBA" id="ARBA00022660"/>
    </source>
</evidence>
<keyword evidence="11" id="KW-0408">Iron</keyword>
<dbReference type="PANTHER" id="PTHR31803:SF3">
    <property type="entry name" value="ALTERNATIVE OXIDASE"/>
    <property type="match status" value="1"/>
</dbReference>
<evidence type="ECO:0000256" key="12">
    <source>
        <dbReference type="ARBA" id="ARBA00023136"/>
    </source>
</evidence>
<comment type="similarity">
    <text evidence="3">Belongs to the alternative oxidase family.</text>
</comment>
<evidence type="ECO:0000256" key="9">
    <source>
        <dbReference type="ARBA" id="ARBA00022989"/>
    </source>
</evidence>
<evidence type="ECO:0000313" key="14">
    <source>
        <dbReference type="EMBL" id="CAE8743328.1"/>
    </source>
</evidence>
<evidence type="ECO:0000256" key="8">
    <source>
        <dbReference type="ARBA" id="ARBA00022982"/>
    </source>
</evidence>
<dbReference type="GO" id="GO:0016020">
    <property type="term" value="C:membrane"/>
    <property type="evidence" value="ECO:0007669"/>
    <property type="project" value="UniProtKB-SubCell"/>
</dbReference>